<dbReference type="Gene3D" id="1.10.287.1490">
    <property type="match status" value="1"/>
</dbReference>
<reference evidence="2 3" key="1">
    <citation type="submission" date="2017-10" db="EMBL/GenBank/DDBJ databases">
        <title>Bacillus sp. nov., a halophilic bacterium isolated from a Yangshapao Lake.</title>
        <authorList>
            <person name="Wang H."/>
        </authorList>
    </citation>
    <scope>NUCLEOTIDE SEQUENCE [LARGE SCALE GENOMIC DNA]</scope>
    <source>
        <strain evidence="2 3">YSP-3</strain>
    </source>
</reference>
<dbReference type="EMBL" id="PDOF01000003">
    <property type="protein sequence ID" value="PYZ95936.1"/>
    <property type="molecule type" value="Genomic_DNA"/>
</dbReference>
<dbReference type="AlphaFoldDB" id="A0A2W0H5N3"/>
<evidence type="ECO:0000256" key="1">
    <source>
        <dbReference type="SAM" id="Coils"/>
    </source>
</evidence>
<keyword evidence="3" id="KW-1185">Reference proteome</keyword>
<feature type="coiled-coil region" evidence="1">
    <location>
        <begin position="69"/>
        <end position="201"/>
    </location>
</feature>
<organism evidence="2 3">
    <name type="scientific">Alteribacter lacisalsi</name>
    <dbReference type="NCBI Taxonomy" id="2045244"/>
    <lineage>
        <taxon>Bacteria</taxon>
        <taxon>Bacillati</taxon>
        <taxon>Bacillota</taxon>
        <taxon>Bacilli</taxon>
        <taxon>Bacillales</taxon>
        <taxon>Bacillaceae</taxon>
        <taxon>Alteribacter</taxon>
    </lineage>
</organism>
<accession>A0A2W0H5N3</accession>
<evidence type="ECO:0000313" key="3">
    <source>
        <dbReference type="Proteomes" id="UP000248066"/>
    </source>
</evidence>
<protein>
    <submittedName>
        <fullName evidence="2">Uncharacterized protein</fullName>
    </submittedName>
</protein>
<evidence type="ECO:0000313" key="2">
    <source>
        <dbReference type="EMBL" id="PYZ95936.1"/>
    </source>
</evidence>
<dbReference type="SUPFAM" id="SSF57997">
    <property type="entry name" value="Tropomyosin"/>
    <property type="match status" value="1"/>
</dbReference>
<proteinExistence type="predicted"/>
<keyword evidence="1" id="KW-0175">Coiled coil</keyword>
<dbReference type="OrthoDB" id="2880256at2"/>
<dbReference type="RefSeq" id="WP_110521213.1">
    <property type="nucleotide sequence ID" value="NZ_PDOF01000003.1"/>
</dbReference>
<name>A0A2W0H5N3_9BACI</name>
<dbReference type="Proteomes" id="UP000248066">
    <property type="component" value="Unassembled WGS sequence"/>
</dbReference>
<comment type="caution">
    <text evidence="2">The sequence shown here is derived from an EMBL/GenBank/DDBJ whole genome shotgun (WGS) entry which is preliminary data.</text>
</comment>
<sequence>MGIGLKVAGVGIAGAVVAGGTLVFTGEQTIEDAKDLFDELRDKVFSFSQNETALANALGDLEGEANSTIAEANAQIDAMAIQIQTLQGNKTYLENIKAYLEGQVDSLTAERDQLQSELGEANDTIVSLNAEIKGLEGELATVTAELESTQASLVQLQSEYDELLADYDLSQDEVDRLEAELTKANDKVAELENYMTKIKEETEGLNPMDADELAEALETSLDGVSDGDITVENLNLTFMMDGHPDKETAEGERVWRVTNPNAFDVSVNWTQAGGGSGHHLATPGASFYIVDTGNTMTIHWENEDGDTKSNTKAAGY</sequence>
<gene>
    <name evidence="2" type="ORF">CR205_16295</name>
</gene>